<feature type="compositionally biased region" description="Pro residues" evidence="3">
    <location>
        <begin position="355"/>
        <end position="367"/>
    </location>
</feature>
<dbReference type="EMBL" id="JBHYPX010000035">
    <property type="protein sequence ID" value="MFE1353892.1"/>
    <property type="molecule type" value="Genomic_DNA"/>
</dbReference>
<evidence type="ECO:0000313" key="5">
    <source>
        <dbReference type="EMBL" id="MFE1353892.1"/>
    </source>
</evidence>
<feature type="domain" description="Nudix hydrolase" evidence="4">
    <location>
        <begin position="200"/>
        <end position="335"/>
    </location>
</feature>
<name>A0ABW6GMB8_9ACTN</name>
<dbReference type="Gene3D" id="3.90.79.10">
    <property type="entry name" value="Nucleoside Triphosphate Pyrophosphohydrolase"/>
    <property type="match status" value="2"/>
</dbReference>
<dbReference type="CDD" id="cd18876">
    <property type="entry name" value="NUDIX_Hydrolase"/>
    <property type="match status" value="1"/>
</dbReference>
<protein>
    <submittedName>
        <fullName evidence="5">NUDIX domain-containing protein</fullName>
    </submittedName>
</protein>
<dbReference type="PROSITE" id="PS51462">
    <property type="entry name" value="NUDIX"/>
    <property type="match status" value="2"/>
</dbReference>
<dbReference type="InterPro" id="IPR000086">
    <property type="entry name" value="NUDIX_hydrolase_dom"/>
</dbReference>
<dbReference type="Proteomes" id="UP001599542">
    <property type="component" value="Unassembled WGS sequence"/>
</dbReference>
<dbReference type="SUPFAM" id="SSF55811">
    <property type="entry name" value="Nudix"/>
    <property type="match status" value="2"/>
</dbReference>
<sequence>MDGREIMAAAGVLFPDADGRVLVVRTSYRAKHPIAVPGGGWDAADASPRHTAVREIREELGVTPVLRELACLDWSRDHDRPPIAAFLYWAEPLTAGQRAAIRLEAAELDAIVHLPPELLLTAVPPLLSRRMGACLRAPRSAAPLELADGLPAGHSVLHLPPRPAPAYLGAAALAGLLPPGGGRAAPPPPMDKQTYYASRPRIRAKARMLFTDPDGRVLLVRLRPWRGEAPWVLPGGSVEADRELPREGARREALEELGWRREPGRLLGIDWVAARPGEQPHLSLVYDGGTAGPELLAAVRLQEEEIAEWRLFAPREAARVLTAPAARRLAACLAVRALPPTAGPAELVNGAPATGPAPAPFSPPASA</sequence>
<evidence type="ECO:0000313" key="6">
    <source>
        <dbReference type="Proteomes" id="UP001599542"/>
    </source>
</evidence>
<evidence type="ECO:0000256" key="3">
    <source>
        <dbReference type="SAM" id="MobiDB-lite"/>
    </source>
</evidence>
<organism evidence="5 6">
    <name type="scientific">Kitasatospora phosalacinea</name>
    <dbReference type="NCBI Taxonomy" id="2065"/>
    <lineage>
        <taxon>Bacteria</taxon>
        <taxon>Bacillati</taxon>
        <taxon>Actinomycetota</taxon>
        <taxon>Actinomycetes</taxon>
        <taxon>Kitasatosporales</taxon>
        <taxon>Streptomycetaceae</taxon>
        <taxon>Kitasatospora</taxon>
    </lineage>
</organism>
<dbReference type="RefSeq" id="WP_380314816.1">
    <property type="nucleotide sequence ID" value="NZ_JBHYPW010000001.1"/>
</dbReference>
<evidence type="ECO:0000256" key="1">
    <source>
        <dbReference type="ARBA" id="ARBA00001946"/>
    </source>
</evidence>
<dbReference type="PANTHER" id="PTHR43046">
    <property type="entry name" value="GDP-MANNOSE MANNOSYL HYDROLASE"/>
    <property type="match status" value="1"/>
</dbReference>
<reference evidence="5 6" key="1">
    <citation type="submission" date="2024-09" db="EMBL/GenBank/DDBJ databases">
        <title>The Natural Products Discovery Center: Release of the First 8490 Sequenced Strains for Exploring Actinobacteria Biosynthetic Diversity.</title>
        <authorList>
            <person name="Kalkreuter E."/>
            <person name="Kautsar S.A."/>
            <person name="Yang D."/>
            <person name="Bader C.D."/>
            <person name="Teijaro C.N."/>
            <person name="Fluegel L."/>
            <person name="Davis C.M."/>
            <person name="Simpson J.R."/>
            <person name="Lauterbach L."/>
            <person name="Steele A.D."/>
            <person name="Gui C."/>
            <person name="Meng S."/>
            <person name="Li G."/>
            <person name="Viehrig K."/>
            <person name="Ye F."/>
            <person name="Su P."/>
            <person name="Kiefer A.F."/>
            <person name="Nichols A."/>
            <person name="Cepeda A.J."/>
            <person name="Yan W."/>
            <person name="Fan B."/>
            <person name="Jiang Y."/>
            <person name="Adhikari A."/>
            <person name="Zheng C.-J."/>
            <person name="Schuster L."/>
            <person name="Cowan T.M."/>
            <person name="Smanski M.J."/>
            <person name="Chevrette M.G."/>
            <person name="De Carvalho L.P.S."/>
            <person name="Shen B."/>
        </authorList>
    </citation>
    <scope>NUCLEOTIDE SEQUENCE [LARGE SCALE GENOMIC DNA]</scope>
    <source>
        <strain evidence="5 6">NPDC058753</strain>
    </source>
</reference>
<proteinExistence type="predicted"/>
<comment type="cofactor">
    <cofactor evidence="1">
        <name>Mg(2+)</name>
        <dbReference type="ChEBI" id="CHEBI:18420"/>
    </cofactor>
</comment>
<feature type="domain" description="Nudix hydrolase" evidence="4">
    <location>
        <begin position="4"/>
        <end position="139"/>
    </location>
</feature>
<accession>A0ABW6GMB8</accession>
<comment type="caution">
    <text evidence="5">The sequence shown here is derived from an EMBL/GenBank/DDBJ whole genome shotgun (WGS) entry which is preliminary data.</text>
</comment>
<gene>
    <name evidence="5" type="ORF">ACFW6T_18070</name>
</gene>
<keyword evidence="6" id="KW-1185">Reference proteome</keyword>
<dbReference type="InterPro" id="IPR015797">
    <property type="entry name" value="NUDIX_hydrolase-like_dom_sf"/>
</dbReference>
<evidence type="ECO:0000256" key="2">
    <source>
        <dbReference type="ARBA" id="ARBA00022801"/>
    </source>
</evidence>
<keyword evidence="2" id="KW-0378">Hydrolase</keyword>
<feature type="region of interest" description="Disordered" evidence="3">
    <location>
        <begin position="348"/>
        <end position="367"/>
    </location>
</feature>
<dbReference type="Pfam" id="PF00293">
    <property type="entry name" value="NUDIX"/>
    <property type="match status" value="2"/>
</dbReference>
<evidence type="ECO:0000259" key="4">
    <source>
        <dbReference type="PROSITE" id="PS51462"/>
    </source>
</evidence>
<dbReference type="PANTHER" id="PTHR43046:SF14">
    <property type="entry name" value="MUTT_NUDIX FAMILY PROTEIN"/>
    <property type="match status" value="1"/>
</dbReference>